<proteinExistence type="predicted"/>
<sequence>MRWCFQALLGTSRHFQALLGTSMHILRLKRRALHGTHNLKQVRRGAMHGRAKGYEHALLTKSQRKDVPLNIRRNKFLDTQNENDVDYIYGLNSVCAVLKKNERELYTVMMNRSIKLDRKIHKHTYNYVLNTIRERNIKTIAMDKRQMDELVGGFPHNDIIMKGSYRYMQHYSSFVKNIDKMANFMSEMKQKGFTIYATCCRDSHTGNNFIELKNAQIGKNEKALIILGNESKGLCEDIIKNSDVCIYINNINNEEIVNTSSLTENSHLIMNSLNVNNVCAIVLYHFISLVP</sequence>
<dbReference type="AlphaFoldDB" id="A0A1A8YKL1"/>
<dbReference type="PANTHER" id="PTHR46103">
    <property type="entry name" value="RRNA METHYLTRANSFERASE 1, MITOCHONDRIAL"/>
    <property type="match status" value="1"/>
</dbReference>
<keyword evidence="1 5" id="KW-0489">Methyltransferase</keyword>
<dbReference type="Proteomes" id="UP000078555">
    <property type="component" value="Unassembled WGS sequence"/>
</dbReference>
<dbReference type="InterPro" id="IPR029026">
    <property type="entry name" value="tRNA_m1G_MTases_N"/>
</dbReference>
<keyword evidence="2" id="KW-0808">Transferase</keyword>
<dbReference type="InterPro" id="IPR001537">
    <property type="entry name" value="SpoU_MeTrfase"/>
</dbReference>
<organism evidence="5 6">
    <name type="scientific">Plasmodium ovale wallikeri</name>
    <dbReference type="NCBI Taxonomy" id="864142"/>
    <lineage>
        <taxon>Eukaryota</taxon>
        <taxon>Sar</taxon>
        <taxon>Alveolata</taxon>
        <taxon>Apicomplexa</taxon>
        <taxon>Aconoidasida</taxon>
        <taxon>Haemosporida</taxon>
        <taxon>Plasmodiidae</taxon>
        <taxon>Plasmodium</taxon>
        <taxon>Plasmodium (Plasmodium)</taxon>
    </lineage>
</organism>
<reference evidence="6 7" key="1">
    <citation type="submission" date="2016-05" db="EMBL/GenBank/DDBJ databases">
        <authorList>
            <person name="Naeem Raeece"/>
        </authorList>
    </citation>
    <scope>NUCLEOTIDE SEQUENCE [LARGE SCALE GENOMIC DNA]</scope>
</reference>
<evidence type="ECO:0000256" key="2">
    <source>
        <dbReference type="ARBA" id="ARBA00022679"/>
    </source>
</evidence>
<dbReference type="GO" id="GO:0003723">
    <property type="term" value="F:RNA binding"/>
    <property type="evidence" value="ECO:0007669"/>
    <property type="project" value="InterPro"/>
</dbReference>
<keyword evidence="7" id="KW-1185">Reference proteome</keyword>
<evidence type="ECO:0000313" key="6">
    <source>
        <dbReference type="Proteomes" id="UP000078550"/>
    </source>
</evidence>
<dbReference type="Pfam" id="PF00588">
    <property type="entry name" value="SpoU_methylase"/>
    <property type="match status" value="1"/>
</dbReference>
<evidence type="ECO:0000313" key="5">
    <source>
        <dbReference type="EMBL" id="SBT32054.1"/>
    </source>
</evidence>
<evidence type="ECO:0000259" key="3">
    <source>
        <dbReference type="Pfam" id="PF00588"/>
    </source>
</evidence>
<name>A0A1A8YKL1_PLAOA</name>
<dbReference type="InterPro" id="IPR047182">
    <property type="entry name" value="MRM1"/>
</dbReference>
<dbReference type="EMBL" id="FLRD01000020">
    <property type="protein sequence ID" value="SBT31482.1"/>
    <property type="molecule type" value="Genomic_DNA"/>
</dbReference>
<dbReference type="PANTHER" id="PTHR46103:SF1">
    <property type="entry name" value="RRNA METHYLTRANSFERASE 1, MITOCHONDRIAL"/>
    <property type="match status" value="1"/>
</dbReference>
<reference evidence="5" key="2">
    <citation type="submission" date="2016-05" db="EMBL/GenBank/DDBJ databases">
        <authorList>
            <person name="Lavstsen T."/>
            <person name="Jespersen J.S."/>
        </authorList>
    </citation>
    <scope>NUCLEOTIDE SEQUENCE [LARGE SCALE GENOMIC DNA]</scope>
</reference>
<accession>A0A1A8YKL1</accession>
<dbReference type="SUPFAM" id="SSF55315">
    <property type="entry name" value="L30e-like"/>
    <property type="match status" value="1"/>
</dbReference>
<gene>
    <name evidence="4" type="ORF">POVWA1_007340</name>
    <name evidence="5" type="ORF">POVWA2_007480</name>
</gene>
<dbReference type="GO" id="GO:0005739">
    <property type="term" value="C:mitochondrion"/>
    <property type="evidence" value="ECO:0007669"/>
    <property type="project" value="UniProtKB-SubCell"/>
</dbReference>
<dbReference type="InterPro" id="IPR029028">
    <property type="entry name" value="Alpha/beta_knot_MTases"/>
</dbReference>
<evidence type="ECO:0000313" key="4">
    <source>
        <dbReference type="EMBL" id="SBT31482.1"/>
    </source>
</evidence>
<dbReference type="Gene3D" id="3.30.1330.30">
    <property type="match status" value="1"/>
</dbReference>
<dbReference type="EMBL" id="FLRE01000029">
    <property type="protein sequence ID" value="SBT32054.1"/>
    <property type="molecule type" value="Genomic_DNA"/>
</dbReference>
<dbReference type="InterPro" id="IPR029064">
    <property type="entry name" value="Ribosomal_eL30-like_sf"/>
</dbReference>
<feature type="domain" description="tRNA/rRNA methyltransferase SpoU type" evidence="3">
    <location>
        <begin position="161"/>
        <end position="258"/>
    </location>
</feature>
<dbReference type="Gene3D" id="3.40.1280.10">
    <property type="match status" value="1"/>
</dbReference>
<dbReference type="GO" id="GO:0016435">
    <property type="term" value="F:rRNA (guanine) methyltransferase activity"/>
    <property type="evidence" value="ECO:0007669"/>
    <property type="project" value="TreeGrafter"/>
</dbReference>
<evidence type="ECO:0000256" key="1">
    <source>
        <dbReference type="ARBA" id="ARBA00022603"/>
    </source>
</evidence>
<dbReference type="SUPFAM" id="SSF75217">
    <property type="entry name" value="alpha/beta knot"/>
    <property type="match status" value="1"/>
</dbReference>
<evidence type="ECO:0000313" key="7">
    <source>
        <dbReference type="Proteomes" id="UP000078555"/>
    </source>
</evidence>
<protein>
    <submittedName>
        <fullName evidence="5">rRNA methylase, putative</fullName>
    </submittedName>
</protein>
<dbReference type="Proteomes" id="UP000078550">
    <property type="component" value="Unassembled WGS sequence"/>
</dbReference>